<accession>A0AAN6ITP1</accession>
<name>A0AAN6ITP1_EXODE</name>
<evidence type="ECO:0000256" key="1">
    <source>
        <dbReference type="SAM" id="MobiDB-lite"/>
    </source>
</evidence>
<gene>
    <name evidence="2" type="ORF">HRR80_005700</name>
</gene>
<feature type="region of interest" description="Disordered" evidence="1">
    <location>
        <begin position="19"/>
        <end position="39"/>
    </location>
</feature>
<evidence type="ECO:0000313" key="2">
    <source>
        <dbReference type="EMBL" id="KAJ8990212.1"/>
    </source>
</evidence>
<comment type="caution">
    <text evidence="2">The sequence shown here is derived from an EMBL/GenBank/DDBJ whole genome shotgun (WGS) entry which is preliminary data.</text>
</comment>
<dbReference type="Proteomes" id="UP001161757">
    <property type="component" value="Unassembled WGS sequence"/>
</dbReference>
<proteinExistence type="predicted"/>
<feature type="compositionally biased region" description="Polar residues" evidence="1">
    <location>
        <begin position="20"/>
        <end position="39"/>
    </location>
</feature>
<protein>
    <submittedName>
        <fullName evidence="2">Uncharacterized protein</fullName>
    </submittedName>
</protein>
<sequence>MRPPRLTAAAAAAAAAAAQDATTTIKDSGTNSPSRSLGGTNGSIWNLNLDWNLDHHGHDYYGSYGPSAASYQPVAVDDHREDGGSNAANANEQTRQDVAAIHHYYYYYAAPSA</sequence>
<dbReference type="EMBL" id="JAJGCB010000011">
    <property type="protein sequence ID" value="KAJ8990212.1"/>
    <property type="molecule type" value="Genomic_DNA"/>
</dbReference>
<dbReference type="AlphaFoldDB" id="A0AAN6ITP1"/>
<organism evidence="2 3">
    <name type="scientific">Exophiala dermatitidis</name>
    <name type="common">Black yeast-like fungus</name>
    <name type="synonym">Wangiella dermatitidis</name>
    <dbReference type="NCBI Taxonomy" id="5970"/>
    <lineage>
        <taxon>Eukaryota</taxon>
        <taxon>Fungi</taxon>
        <taxon>Dikarya</taxon>
        <taxon>Ascomycota</taxon>
        <taxon>Pezizomycotina</taxon>
        <taxon>Eurotiomycetes</taxon>
        <taxon>Chaetothyriomycetidae</taxon>
        <taxon>Chaetothyriales</taxon>
        <taxon>Herpotrichiellaceae</taxon>
        <taxon>Exophiala</taxon>
    </lineage>
</organism>
<evidence type="ECO:0000313" key="3">
    <source>
        <dbReference type="Proteomes" id="UP001161757"/>
    </source>
</evidence>
<reference evidence="2" key="1">
    <citation type="submission" date="2023-01" db="EMBL/GenBank/DDBJ databases">
        <title>Exophiala dermititidis isolated from Cystic Fibrosis Patient.</title>
        <authorList>
            <person name="Kurbessoian T."/>
            <person name="Crocker A."/>
            <person name="Murante D."/>
            <person name="Hogan D.A."/>
            <person name="Stajich J.E."/>
        </authorList>
    </citation>
    <scope>NUCLEOTIDE SEQUENCE</scope>
    <source>
        <strain evidence="2">Ex8</strain>
    </source>
</reference>